<feature type="binding site" evidence="9">
    <location>
        <begin position="9"/>
        <end position="16"/>
    </location>
    <ligand>
        <name>ATP</name>
        <dbReference type="ChEBI" id="CHEBI:30616"/>
    </ligand>
</feature>
<comment type="catalytic activity">
    <reaction evidence="8">
        <text>ATP + H2O = ADP + phosphate + H(+)</text>
        <dbReference type="Rhea" id="RHEA:13065"/>
        <dbReference type="ChEBI" id="CHEBI:15377"/>
        <dbReference type="ChEBI" id="CHEBI:15378"/>
        <dbReference type="ChEBI" id="CHEBI:30616"/>
        <dbReference type="ChEBI" id="CHEBI:43474"/>
        <dbReference type="ChEBI" id="CHEBI:456216"/>
        <dbReference type="EC" id="5.6.2.4"/>
    </reaction>
</comment>
<dbReference type="GO" id="GO:0000725">
    <property type="term" value="P:recombinational repair"/>
    <property type="evidence" value="ECO:0007669"/>
    <property type="project" value="TreeGrafter"/>
</dbReference>
<dbReference type="PROSITE" id="PS51198">
    <property type="entry name" value="UVRD_HELICASE_ATP_BIND"/>
    <property type="match status" value="1"/>
</dbReference>
<dbReference type="PANTHER" id="PTHR11070">
    <property type="entry name" value="UVRD / RECB / PCRA DNA HELICASE FAMILY MEMBER"/>
    <property type="match status" value="1"/>
</dbReference>
<dbReference type="Proteomes" id="UP000823641">
    <property type="component" value="Unassembled WGS sequence"/>
</dbReference>
<dbReference type="InterPro" id="IPR000212">
    <property type="entry name" value="DNA_helicase_UvrD/REP"/>
</dbReference>
<evidence type="ECO:0000256" key="9">
    <source>
        <dbReference type="PROSITE-ProRule" id="PRU00560"/>
    </source>
</evidence>
<proteinExistence type="predicted"/>
<feature type="domain" description="UvrD-like helicase ATP-binding" evidence="10">
    <location>
        <begin position="1"/>
        <end position="455"/>
    </location>
</feature>
<dbReference type="GO" id="GO:0016787">
    <property type="term" value="F:hydrolase activity"/>
    <property type="evidence" value="ECO:0007669"/>
    <property type="project" value="UniProtKB-UniRule"/>
</dbReference>
<dbReference type="Gene3D" id="3.40.50.300">
    <property type="entry name" value="P-loop containing nucleotide triphosphate hydrolases"/>
    <property type="match status" value="3"/>
</dbReference>
<name>A0A9D9HSY2_9BACT</name>
<dbReference type="EMBL" id="JADIMG010000047">
    <property type="protein sequence ID" value="MBO8459606.1"/>
    <property type="molecule type" value="Genomic_DNA"/>
</dbReference>
<evidence type="ECO:0000256" key="3">
    <source>
        <dbReference type="ARBA" id="ARBA00022806"/>
    </source>
</evidence>
<evidence type="ECO:0000313" key="12">
    <source>
        <dbReference type="EMBL" id="MBO8459606.1"/>
    </source>
</evidence>
<evidence type="ECO:0000259" key="11">
    <source>
        <dbReference type="PROSITE" id="PS51217"/>
    </source>
</evidence>
<evidence type="ECO:0000256" key="6">
    <source>
        <dbReference type="ARBA" id="ARBA00034617"/>
    </source>
</evidence>
<evidence type="ECO:0000256" key="7">
    <source>
        <dbReference type="ARBA" id="ARBA00034808"/>
    </source>
</evidence>
<dbReference type="Pfam" id="PF13361">
    <property type="entry name" value="UvrD_C"/>
    <property type="match status" value="1"/>
</dbReference>
<keyword evidence="3 9" id="KW-0347">Helicase</keyword>
<keyword evidence="1 9" id="KW-0547">Nucleotide-binding</keyword>
<comment type="caution">
    <text evidence="12">The sequence shown here is derived from an EMBL/GenBank/DDBJ whole genome shotgun (WGS) entry which is preliminary data.</text>
</comment>
<keyword evidence="5" id="KW-0413">Isomerase</keyword>
<accession>A0A9D9HSY2</accession>
<dbReference type="GO" id="GO:0043138">
    <property type="term" value="F:3'-5' DNA helicase activity"/>
    <property type="evidence" value="ECO:0007669"/>
    <property type="project" value="UniProtKB-EC"/>
</dbReference>
<dbReference type="PANTHER" id="PTHR11070:SF67">
    <property type="entry name" value="DNA 3'-5' HELICASE"/>
    <property type="match status" value="1"/>
</dbReference>
<reference evidence="12" key="2">
    <citation type="journal article" date="2021" name="PeerJ">
        <title>Extensive microbial diversity within the chicken gut microbiome revealed by metagenomics and culture.</title>
        <authorList>
            <person name="Gilroy R."/>
            <person name="Ravi A."/>
            <person name="Getino M."/>
            <person name="Pursley I."/>
            <person name="Horton D.L."/>
            <person name="Alikhan N.F."/>
            <person name="Baker D."/>
            <person name="Gharbi K."/>
            <person name="Hall N."/>
            <person name="Watson M."/>
            <person name="Adriaenssens E.M."/>
            <person name="Foster-Nyarko E."/>
            <person name="Jarju S."/>
            <person name="Secka A."/>
            <person name="Antonio M."/>
            <person name="Oren A."/>
            <person name="Chaudhuri R.R."/>
            <person name="La Ragione R."/>
            <person name="Hildebrand F."/>
            <person name="Pallen M.J."/>
        </authorList>
    </citation>
    <scope>NUCLEOTIDE SEQUENCE</scope>
    <source>
        <strain evidence="12">G3-3990</strain>
    </source>
</reference>
<sequence length="1037" mass="118299">MCALHIYKASAGSGKTYTLVKEFITLLFAGDNMHRRILAVTFTHKATNEMKERVITQLHLLATGQPSGYRAVLMERYGLSEESVNAKAKKILTNLLQDYSSFSISTIDSFFQKIIRTFARELKLSGSYTVGLDTDLLLEQAVDNMFLSLHKDSSLFDWLLSFSVSKIMEGKDWNVRKEILDLSKQLFNERYQSNQQETPQMRDVEALKASLVRIRDDFKRILAEKAVAIQKLLRQNQIDYTDFKNSTRSPMLKVKKWAEGDVVEFPDSLVPYIEAAENCYTKSSCKKKGEINACHASLSKLLQEIKELFEQQYEHYLTAETVLRHLSTLGVLTSVESQIEQLSKEQNVLPISNTNQLLQGLIDDSDAPFIYERTGTHYWHYMLDEFQDTSRLQWHNFRPLIAESIANQHQNLIVGDVKQSIYRWRNSDWTLLNRQIDRDIPNNKAFELNVNRRSLPEIIRFNNEFFLKAVGVLTDELRAKDADVASELQDAYATVKQDIDPGKSGGYVEFSACDKETFPSWVEEQVLIRIRQLEEKQADLSHVAILVRTNKEAAEMATLLLNNNYKVLTSEALSVSNASTVRFLVALISHLVKPDDVIMTAVVNYNYCLFNGKDESEAFLALSRGGKLLLTSEEQQQLAGLSRLPFFEMVERMIALFQLNKVPGQRVFWETFLDMVRQYTIDNGSDMNGFLDWWEQKGQSKPIDTPLVDNAIQIITIHKAKGLEFDYVILPFCDWKLNGDSRNILWCSLDNAENLPDNKIHVVPLSYTKSLGNTVFKEDYREELRNSYIDNLNLLYVAFTRAVRELYLFAPDAADKKSLTTVGDLLCACLKDNMVENEDGFYSYSIGQSAVVPVASSATEQQQTVELPFVSHPSSVTLSKHHGFVPMTSHDLSQDKQRLGVVMHALLCEVKKEQDFPHVLRAFVADGVIAQCDVEVLTAEWKKFKELIAGYDWFTSPDYEIRNEASILRPSGSVKRPDRIMLNAITKDAIVVDYKFGMHESEDYSAQVAEYKDLIGQMGYSCKAYLCYVALGKIIQV</sequence>
<organism evidence="12 13">
    <name type="scientific">Candidatus Gallipaludibacter merdavium</name>
    <dbReference type="NCBI Taxonomy" id="2840839"/>
    <lineage>
        <taxon>Bacteria</taxon>
        <taxon>Pseudomonadati</taxon>
        <taxon>Bacteroidota</taxon>
        <taxon>Bacteroidia</taxon>
        <taxon>Bacteroidales</taxon>
        <taxon>Candidatus Gallipaludibacter</taxon>
    </lineage>
</organism>
<dbReference type="PROSITE" id="PS51217">
    <property type="entry name" value="UVRD_HELICASE_CTER"/>
    <property type="match status" value="1"/>
</dbReference>
<keyword evidence="4 9" id="KW-0067">ATP-binding</keyword>
<evidence type="ECO:0000256" key="8">
    <source>
        <dbReference type="ARBA" id="ARBA00048988"/>
    </source>
</evidence>
<evidence type="ECO:0000256" key="4">
    <source>
        <dbReference type="ARBA" id="ARBA00022840"/>
    </source>
</evidence>
<dbReference type="AlphaFoldDB" id="A0A9D9HSY2"/>
<dbReference type="GO" id="GO:0005524">
    <property type="term" value="F:ATP binding"/>
    <property type="evidence" value="ECO:0007669"/>
    <property type="project" value="UniProtKB-UniRule"/>
</dbReference>
<reference evidence="12" key="1">
    <citation type="submission" date="2020-10" db="EMBL/GenBank/DDBJ databases">
        <authorList>
            <person name="Gilroy R."/>
        </authorList>
    </citation>
    <scope>NUCLEOTIDE SEQUENCE</scope>
    <source>
        <strain evidence="12">G3-3990</strain>
    </source>
</reference>
<gene>
    <name evidence="12" type="ORF">IAA73_04640</name>
</gene>
<evidence type="ECO:0000256" key="1">
    <source>
        <dbReference type="ARBA" id="ARBA00022741"/>
    </source>
</evidence>
<evidence type="ECO:0000259" key="10">
    <source>
        <dbReference type="PROSITE" id="PS51198"/>
    </source>
</evidence>
<dbReference type="InterPro" id="IPR027417">
    <property type="entry name" value="P-loop_NTPase"/>
</dbReference>
<evidence type="ECO:0000256" key="5">
    <source>
        <dbReference type="ARBA" id="ARBA00023235"/>
    </source>
</evidence>
<dbReference type="GO" id="GO:0005829">
    <property type="term" value="C:cytosol"/>
    <property type="evidence" value="ECO:0007669"/>
    <property type="project" value="TreeGrafter"/>
</dbReference>
<evidence type="ECO:0000256" key="2">
    <source>
        <dbReference type="ARBA" id="ARBA00022801"/>
    </source>
</evidence>
<dbReference type="Pfam" id="PF00580">
    <property type="entry name" value="UvrD-helicase"/>
    <property type="match status" value="1"/>
</dbReference>
<evidence type="ECO:0000313" key="13">
    <source>
        <dbReference type="Proteomes" id="UP000823641"/>
    </source>
</evidence>
<dbReference type="InterPro" id="IPR014016">
    <property type="entry name" value="UvrD-like_ATP-bd"/>
</dbReference>
<dbReference type="SUPFAM" id="SSF52540">
    <property type="entry name" value="P-loop containing nucleoside triphosphate hydrolases"/>
    <property type="match status" value="1"/>
</dbReference>
<comment type="catalytic activity">
    <reaction evidence="6">
        <text>Couples ATP hydrolysis with the unwinding of duplex DNA by translocating in the 3'-5' direction.</text>
        <dbReference type="EC" id="5.6.2.4"/>
    </reaction>
</comment>
<dbReference type="InterPro" id="IPR014017">
    <property type="entry name" value="DNA_helicase_UvrD-like_C"/>
</dbReference>
<keyword evidence="2 9" id="KW-0378">Hydrolase</keyword>
<dbReference type="GO" id="GO:0003677">
    <property type="term" value="F:DNA binding"/>
    <property type="evidence" value="ECO:0007669"/>
    <property type="project" value="InterPro"/>
</dbReference>
<protein>
    <recommendedName>
        <fullName evidence="7">DNA 3'-5' helicase</fullName>
        <ecNumber evidence="7">5.6.2.4</ecNumber>
    </recommendedName>
</protein>
<dbReference type="Gene3D" id="1.10.3170.10">
    <property type="entry name" value="Recbcd, chain B, domain 2"/>
    <property type="match status" value="1"/>
</dbReference>
<dbReference type="EC" id="5.6.2.4" evidence="7"/>
<feature type="domain" description="UvrD-like helicase C-terminal" evidence="11">
    <location>
        <begin position="474"/>
        <end position="722"/>
    </location>
</feature>